<keyword evidence="6 11" id="KW-0547">Nucleotide-binding</keyword>
<dbReference type="Proteomes" id="UP000282483">
    <property type="component" value="Chromosome"/>
</dbReference>
<keyword evidence="5 11" id="KW-0479">Metal-binding</keyword>
<proteinExistence type="inferred from homology"/>
<evidence type="ECO:0000256" key="12">
    <source>
        <dbReference type="SAM" id="SignalP"/>
    </source>
</evidence>
<keyword evidence="9 11" id="KW-0460">Magnesium</keyword>
<evidence type="ECO:0000256" key="11">
    <source>
        <dbReference type="HAMAP-Rule" id="MF_00228"/>
    </source>
</evidence>
<protein>
    <recommendedName>
        <fullName evidence="11">Hydroxyethylthiazole kinase</fullName>
        <ecNumber evidence="11">2.7.1.50</ecNumber>
    </recommendedName>
    <alternativeName>
        <fullName evidence="11">4-methyl-5-beta-hydroxyethylthiazole kinase</fullName>
        <shortName evidence="11">TH kinase</shortName>
        <shortName evidence="11">Thz kinase</shortName>
    </alternativeName>
</protein>
<evidence type="ECO:0000256" key="7">
    <source>
        <dbReference type="ARBA" id="ARBA00022777"/>
    </source>
</evidence>
<dbReference type="Gene3D" id="3.40.1190.20">
    <property type="match status" value="1"/>
</dbReference>
<dbReference type="CDD" id="cd01170">
    <property type="entry name" value="THZ_kinase"/>
    <property type="match status" value="1"/>
</dbReference>
<dbReference type="GO" id="GO:0009228">
    <property type="term" value="P:thiamine biosynthetic process"/>
    <property type="evidence" value="ECO:0007669"/>
    <property type="project" value="UniProtKB-KW"/>
</dbReference>
<dbReference type="EMBL" id="AP018005">
    <property type="protein sequence ID" value="BBB15166.1"/>
    <property type="molecule type" value="Genomic_DNA"/>
</dbReference>
<dbReference type="SUPFAM" id="SSF53613">
    <property type="entry name" value="Ribokinase-like"/>
    <property type="match status" value="1"/>
</dbReference>
<keyword evidence="14" id="KW-1185">Reference proteome</keyword>
<feature type="signal peptide" evidence="12">
    <location>
        <begin position="1"/>
        <end position="20"/>
    </location>
</feature>
<evidence type="ECO:0000256" key="10">
    <source>
        <dbReference type="ARBA" id="ARBA00022977"/>
    </source>
</evidence>
<evidence type="ECO:0000313" key="14">
    <source>
        <dbReference type="Proteomes" id="UP000282483"/>
    </source>
</evidence>
<keyword evidence="10 11" id="KW-0784">Thiamine biosynthesis</keyword>
<comment type="function">
    <text evidence="11">Catalyzes the phosphorylation of the hydroxyl group of 4-methyl-5-beta-hydroxyethylthiazole (THZ).</text>
</comment>
<dbReference type="GO" id="GO:0004417">
    <property type="term" value="F:hydroxyethylthiazole kinase activity"/>
    <property type="evidence" value="ECO:0007669"/>
    <property type="project" value="UniProtKB-UniRule"/>
</dbReference>
<dbReference type="AlphaFoldDB" id="A0A2Z5UU44"/>
<dbReference type="EC" id="2.7.1.50" evidence="11"/>
<feature type="binding site" evidence="11">
    <location>
        <position position="92"/>
    </location>
    <ligand>
        <name>ATP</name>
        <dbReference type="ChEBI" id="CHEBI:30616"/>
    </ligand>
</feature>
<reference evidence="13 14" key="1">
    <citation type="submission" date="2017-03" db="EMBL/GenBank/DDBJ databases">
        <title>The genome sequence of Candidatus Rickettsiella viridis.</title>
        <authorList>
            <person name="Nikoh N."/>
            <person name="Tsuchida T."/>
            <person name="Yamaguchi K."/>
            <person name="Maeda T."/>
            <person name="Shigenobu S."/>
            <person name="Fukatsu T."/>
        </authorList>
    </citation>
    <scope>NUCLEOTIDE SEQUENCE [LARGE SCALE GENOMIC DNA]</scope>
    <source>
        <strain evidence="13 14">Ap-RA04</strain>
    </source>
</reference>
<feature type="chain" id="PRO_5016428527" description="Hydroxyethylthiazole kinase" evidence="12">
    <location>
        <begin position="21"/>
        <end position="252"/>
    </location>
</feature>
<accession>A0A2Z5UU44</accession>
<feature type="binding site" evidence="11">
    <location>
        <position position="138"/>
    </location>
    <ligand>
        <name>ATP</name>
        <dbReference type="ChEBI" id="CHEBI:30616"/>
    </ligand>
</feature>
<feature type="binding site" evidence="11">
    <location>
        <position position="17"/>
    </location>
    <ligand>
        <name>substrate</name>
    </ligand>
</feature>
<evidence type="ECO:0000256" key="2">
    <source>
        <dbReference type="ARBA" id="ARBA00001946"/>
    </source>
</evidence>
<evidence type="ECO:0000313" key="13">
    <source>
        <dbReference type="EMBL" id="BBB15166.1"/>
    </source>
</evidence>
<dbReference type="PIRSF" id="PIRSF000513">
    <property type="entry name" value="Thz_kinase"/>
    <property type="match status" value="1"/>
</dbReference>
<dbReference type="PRINTS" id="PR01099">
    <property type="entry name" value="HYETHTZKNASE"/>
</dbReference>
<dbReference type="GO" id="GO:0000287">
    <property type="term" value="F:magnesium ion binding"/>
    <property type="evidence" value="ECO:0007669"/>
    <property type="project" value="UniProtKB-UniRule"/>
</dbReference>
<comment type="similarity">
    <text evidence="11">Belongs to the Thz kinase family.</text>
</comment>
<comment type="catalytic activity">
    <reaction evidence="1 11">
        <text>5-(2-hydroxyethyl)-4-methylthiazole + ATP = 4-methyl-5-(2-phosphooxyethyl)-thiazole + ADP + H(+)</text>
        <dbReference type="Rhea" id="RHEA:24212"/>
        <dbReference type="ChEBI" id="CHEBI:15378"/>
        <dbReference type="ChEBI" id="CHEBI:17957"/>
        <dbReference type="ChEBI" id="CHEBI:30616"/>
        <dbReference type="ChEBI" id="CHEBI:58296"/>
        <dbReference type="ChEBI" id="CHEBI:456216"/>
        <dbReference type="EC" id="2.7.1.50"/>
    </reaction>
</comment>
<feature type="binding site" evidence="11">
    <location>
        <position position="165"/>
    </location>
    <ligand>
        <name>substrate</name>
    </ligand>
</feature>
<keyword evidence="7 11" id="KW-0418">Kinase</keyword>
<dbReference type="InterPro" id="IPR000417">
    <property type="entry name" value="Hyethyz_kinase"/>
</dbReference>
<dbReference type="InterPro" id="IPR029056">
    <property type="entry name" value="Ribokinase-like"/>
</dbReference>
<dbReference type="NCBIfam" id="NF006830">
    <property type="entry name" value="PRK09355.1"/>
    <property type="match status" value="1"/>
</dbReference>
<keyword evidence="4 11" id="KW-0808">Transferase</keyword>
<organism evidence="13 14">
    <name type="scientific">Candidatus Rickettsiella viridis</name>
    <dbReference type="NCBI Taxonomy" id="676208"/>
    <lineage>
        <taxon>Bacteria</taxon>
        <taxon>Pseudomonadati</taxon>
        <taxon>Pseudomonadota</taxon>
        <taxon>Gammaproteobacteria</taxon>
        <taxon>Legionellales</taxon>
        <taxon>Coxiellaceae</taxon>
        <taxon>Rickettsiella</taxon>
    </lineage>
</organism>
<comment type="pathway">
    <text evidence="3 11">Cofactor biosynthesis; thiamine diphosphate biosynthesis; 4-methyl-5-(2-phosphoethyl)-thiazole from 5-(2-hydroxyethyl)-4-methylthiazole: step 1/1.</text>
</comment>
<evidence type="ECO:0000256" key="8">
    <source>
        <dbReference type="ARBA" id="ARBA00022840"/>
    </source>
</evidence>
<comment type="cofactor">
    <cofactor evidence="2 11">
        <name>Mg(2+)</name>
        <dbReference type="ChEBI" id="CHEBI:18420"/>
    </cofactor>
</comment>
<keyword evidence="12" id="KW-0732">Signal</keyword>
<dbReference type="KEGG" id="rvi:RVIR1_06680"/>
<sequence length="252" mass="26843">MPITANMLLALGASPIMAHAEAEMSEIVQLSQALVLNMGTLDKHWIDAMAAAQKAALNSGIPIIFDPVGAGASQYRTETAKKILAQGVTLIRGNASEIMALENKQIKTKGVDSTQASHEALSAAQLIAKKYQCTVVVSGKTDLIVHQDQTIMLKYGSPLLTKVVGMGCTLTAIIAAFLSVNSNPLLAAMHAVALFGLLGELSEQQATGPGSFYMRLLDNLYTLKQTDLEPFIARSALNAYSQQLDFGKAPRK</sequence>
<dbReference type="HAMAP" id="MF_00228">
    <property type="entry name" value="Thz_kinase"/>
    <property type="match status" value="1"/>
</dbReference>
<dbReference type="Pfam" id="PF02110">
    <property type="entry name" value="HK"/>
    <property type="match status" value="1"/>
</dbReference>
<gene>
    <name evidence="11 13" type="primary">thiM</name>
    <name evidence="13" type="ORF">RVIR1_06680</name>
</gene>
<dbReference type="GO" id="GO:0009229">
    <property type="term" value="P:thiamine diphosphate biosynthetic process"/>
    <property type="evidence" value="ECO:0007669"/>
    <property type="project" value="UniProtKB-UniRule"/>
</dbReference>
<evidence type="ECO:0000256" key="1">
    <source>
        <dbReference type="ARBA" id="ARBA00001771"/>
    </source>
</evidence>
<keyword evidence="8 11" id="KW-0067">ATP-binding</keyword>
<evidence type="ECO:0000256" key="9">
    <source>
        <dbReference type="ARBA" id="ARBA00022842"/>
    </source>
</evidence>
<dbReference type="UniPathway" id="UPA00060">
    <property type="reaction ID" value="UER00139"/>
</dbReference>
<evidence type="ECO:0000256" key="5">
    <source>
        <dbReference type="ARBA" id="ARBA00022723"/>
    </source>
</evidence>
<dbReference type="GO" id="GO:0005524">
    <property type="term" value="F:ATP binding"/>
    <property type="evidence" value="ECO:0007669"/>
    <property type="project" value="UniProtKB-UniRule"/>
</dbReference>
<evidence type="ECO:0000256" key="4">
    <source>
        <dbReference type="ARBA" id="ARBA00022679"/>
    </source>
</evidence>
<name>A0A2Z5UU44_9COXI</name>
<evidence type="ECO:0000256" key="3">
    <source>
        <dbReference type="ARBA" id="ARBA00004868"/>
    </source>
</evidence>
<evidence type="ECO:0000256" key="6">
    <source>
        <dbReference type="ARBA" id="ARBA00022741"/>
    </source>
</evidence>